<name>A0A2U2BA30_9BACT</name>
<comment type="subcellular location">
    <subcellularLocation>
        <location evidence="1">Cell membrane</location>
        <topology evidence="1">Multi-pass membrane protein</topology>
    </subcellularLocation>
</comment>
<keyword evidence="2" id="KW-1003">Cell membrane</keyword>
<proteinExistence type="predicted"/>
<comment type="caution">
    <text evidence="7">The sequence shown here is derived from an EMBL/GenBank/DDBJ whole genome shotgun (WGS) entry which is preliminary data.</text>
</comment>
<dbReference type="Pfam" id="PF03626">
    <property type="entry name" value="COX4_pro"/>
    <property type="match status" value="1"/>
</dbReference>
<keyword evidence="4 6" id="KW-1133">Transmembrane helix</keyword>
<dbReference type="OrthoDB" id="1122616at2"/>
<evidence type="ECO:0000256" key="4">
    <source>
        <dbReference type="ARBA" id="ARBA00022989"/>
    </source>
</evidence>
<organism evidence="7 8">
    <name type="scientific">Marinilabilia rubra</name>
    <dbReference type="NCBI Taxonomy" id="2162893"/>
    <lineage>
        <taxon>Bacteria</taxon>
        <taxon>Pseudomonadati</taxon>
        <taxon>Bacteroidota</taxon>
        <taxon>Bacteroidia</taxon>
        <taxon>Marinilabiliales</taxon>
        <taxon>Marinilabiliaceae</taxon>
        <taxon>Marinilabilia</taxon>
    </lineage>
</organism>
<gene>
    <name evidence="7" type="ORF">DDZ16_08325</name>
</gene>
<sequence length="94" mass="10353">MEKPGHHILSYNSLLGVLVALLSLTALSVWITNFNFGTLSVGVALLVAAIKGATVLTYFMHLKFESRILKLMVGGVFLLFALVIIITFIDYLLR</sequence>
<evidence type="ECO:0000256" key="1">
    <source>
        <dbReference type="ARBA" id="ARBA00004651"/>
    </source>
</evidence>
<evidence type="ECO:0000256" key="3">
    <source>
        <dbReference type="ARBA" id="ARBA00022692"/>
    </source>
</evidence>
<dbReference type="RefSeq" id="WP_109263987.1">
    <property type="nucleotide sequence ID" value="NZ_QEWP01000005.1"/>
</dbReference>
<dbReference type="NCBIfam" id="TIGR02229">
    <property type="entry name" value="caa3_sub_IV"/>
    <property type="match status" value="1"/>
</dbReference>
<protein>
    <submittedName>
        <fullName evidence="7">Cytochrome-c oxidase</fullName>
    </submittedName>
</protein>
<evidence type="ECO:0000313" key="8">
    <source>
        <dbReference type="Proteomes" id="UP000244956"/>
    </source>
</evidence>
<feature type="transmembrane region" description="Helical" evidence="6">
    <location>
        <begin position="37"/>
        <end position="59"/>
    </location>
</feature>
<dbReference type="AlphaFoldDB" id="A0A2U2BA30"/>
<keyword evidence="8" id="KW-1185">Reference proteome</keyword>
<dbReference type="EMBL" id="QEWP01000005">
    <property type="protein sequence ID" value="PWD99886.1"/>
    <property type="molecule type" value="Genomic_DNA"/>
</dbReference>
<feature type="transmembrane region" description="Helical" evidence="6">
    <location>
        <begin position="71"/>
        <end position="93"/>
    </location>
</feature>
<accession>A0A2U2BA30</accession>
<feature type="transmembrane region" description="Helical" evidence="6">
    <location>
        <begin position="12"/>
        <end position="31"/>
    </location>
</feature>
<reference evidence="7 8" key="1">
    <citation type="submission" date="2018-05" db="EMBL/GenBank/DDBJ databases">
        <title>Marinilabilia rubrum sp. nov., isolated from saltern sediment.</title>
        <authorList>
            <person name="Zhang R."/>
        </authorList>
    </citation>
    <scope>NUCLEOTIDE SEQUENCE [LARGE SCALE GENOMIC DNA]</scope>
    <source>
        <strain evidence="7 8">WTE16</strain>
    </source>
</reference>
<evidence type="ECO:0000256" key="5">
    <source>
        <dbReference type="ARBA" id="ARBA00023136"/>
    </source>
</evidence>
<keyword evidence="5 6" id="KW-0472">Membrane</keyword>
<evidence type="ECO:0000256" key="2">
    <source>
        <dbReference type="ARBA" id="ARBA00022475"/>
    </source>
</evidence>
<evidence type="ECO:0000256" key="6">
    <source>
        <dbReference type="SAM" id="Phobius"/>
    </source>
</evidence>
<dbReference type="InterPro" id="IPR005171">
    <property type="entry name" value="Cyt_c_oxidase_su4_prok"/>
</dbReference>
<keyword evidence="3 6" id="KW-0812">Transmembrane</keyword>
<dbReference type="InterPro" id="IPR011743">
    <property type="entry name" value="Caa3_sub_IV"/>
</dbReference>
<evidence type="ECO:0000313" key="7">
    <source>
        <dbReference type="EMBL" id="PWD99886.1"/>
    </source>
</evidence>
<dbReference type="Proteomes" id="UP000244956">
    <property type="component" value="Unassembled WGS sequence"/>
</dbReference>
<dbReference type="GO" id="GO:0005886">
    <property type="term" value="C:plasma membrane"/>
    <property type="evidence" value="ECO:0007669"/>
    <property type="project" value="UniProtKB-SubCell"/>
</dbReference>